<dbReference type="SUPFAM" id="SSF47203">
    <property type="entry name" value="Acyl-CoA dehydrogenase C-terminal domain-like"/>
    <property type="match status" value="1"/>
</dbReference>
<name>A0A9W7AX00_9STRA</name>
<feature type="domain" description="Acyl-CoA oxidase C-terminal" evidence="1">
    <location>
        <begin position="261"/>
        <end position="298"/>
    </location>
</feature>
<dbReference type="PANTHER" id="PTHR31558">
    <property type="entry name" value="CW14 PROTEIN"/>
    <property type="match status" value="1"/>
</dbReference>
<evidence type="ECO:0000313" key="4">
    <source>
        <dbReference type="Proteomes" id="UP001162640"/>
    </source>
</evidence>
<dbReference type="GO" id="GO:0005777">
    <property type="term" value="C:peroxisome"/>
    <property type="evidence" value="ECO:0007669"/>
    <property type="project" value="InterPro"/>
</dbReference>
<organism evidence="3 4">
    <name type="scientific">Triparma laevis f. inornata</name>
    <dbReference type="NCBI Taxonomy" id="1714386"/>
    <lineage>
        <taxon>Eukaryota</taxon>
        <taxon>Sar</taxon>
        <taxon>Stramenopiles</taxon>
        <taxon>Ochrophyta</taxon>
        <taxon>Bolidophyceae</taxon>
        <taxon>Parmales</taxon>
        <taxon>Triparmaceae</taxon>
        <taxon>Triparma</taxon>
    </lineage>
</organism>
<gene>
    <name evidence="3" type="ORF">TL16_g08128</name>
</gene>
<evidence type="ECO:0000313" key="3">
    <source>
        <dbReference type="EMBL" id="GMH79391.1"/>
    </source>
</evidence>
<proteinExistence type="predicted"/>
<protein>
    <submittedName>
        <fullName evidence="3">Uncharacterized protein</fullName>
    </submittedName>
</protein>
<dbReference type="Pfam" id="PF01756">
    <property type="entry name" value="ACOX"/>
    <property type="match status" value="1"/>
</dbReference>
<dbReference type="GO" id="GO:0003997">
    <property type="term" value="F:acyl-CoA oxidase activity"/>
    <property type="evidence" value="ECO:0007669"/>
    <property type="project" value="InterPro"/>
</dbReference>
<dbReference type="GO" id="GO:0006635">
    <property type="term" value="P:fatty acid beta-oxidation"/>
    <property type="evidence" value="ECO:0007669"/>
    <property type="project" value="InterPro"/>
</dbReference>
<dbReference type="Pfam" id="PF07059">
    <property type="entry name" value="EDR2_C"/>
    <property type="match status" value="1"/>
</dbReference>
<dbReference type="Proteomes" id="UP001162640">
    <property type="component" value="Unassembled WGS sequence"/>
</dbReference>
<feature type="domain" description="Protein ENHANCED DISEASE RESISTANCE 2 C-terminal" evidence="2">
    <location>
        <begin position="1"/>
        <end position="256"/>
    </location>
</feature>
<dbReference type="InterPro" id="IPR002655">
    <property type="entry name" value="Acyl-CoA_oxidase_C"/>
</dbReference>
<dbReference type="InterPro" id="IPR036250">
    <property type="entry name" value="AcylCo_DH-like_C"/>
</dbReference>
<dbReference type="EMBL" id="BLQM01000265">
    <property type="protein sequence ID" value="GMH79391.1"/>
    <property type="molecule type" value="Genomic_DNA"/>
</dbReference>
<dbReference type="AlphaFoldDB" id="A0A9W7AX00"/>
<evidence type="ECO:0000259" key="2">
    <source>
        <dbReference type="Pfam" id="PF07059"/>
    </source>
</evidence>
<comment type="caution">
    <text evidence="3">The sequence shown here is derived from an EMBL/GenBank/DDBJ whole genome shotgun (WGS) entry which is preliminary data.</text>
</comment>
<sequence length="311" mass="34765">MFNLRVGPNYKKTGKKAPSGPELYRFDKCDLVQTSSSRLNVISGEGQFQHFVPELGAGRLEGTRIPAKMIVTANLPTDSPNMFNTPEEGPSFVIVFYFAASEALVAEAEKIKNGTCVDPSVLLLNKWCSVAETNRKEMGRFKAMAIIDDMDKHGFPGFISKFNGKPILINKSGTYNAYDTVSGEGQLAPSTGDSAPALGVMQINVHVFAFVARKGLFSMQDKFKDMTLNIGFCIEGRCDEEQPEVILGCATLKEMDIEKMMADAFDFSDFRLKSVLGRYDGEVYEHLMKSYEADMNRQQEFSRLFLWEVWV</sequence>
<accession>A0A9W7AX00</accession>
<evidence type="ECO:0000259" key="1">
    <source>
        <dbReference type="Pfam" id="PF01756"/>
    </source>
</evidence>
<dbReference type="InterPro" id="IPR009769">
    <property type="entry name" value="EDR2_C"/>
</dbReference>
<reference evidence="4" key="1">
    <citation type="journal article" date="2023" name="Commun. Biol.">
        <title>Genome analysis of Parmales, the sister group of diatoms, reveals the evolutionary specialization of diatoms from phago-mixotrophs to photoautotrophs.</title>
        <authorList>
            <person name="Ban H."/>
            <person name="Sato S."/>
            <person name="Yoshikawa S."/>
            <person name="Yamada K."/>
            <person name="Nakamura Y."/>
            <person name="Ichinomiya M."/>
            <person name="Sato N."/>
            <person name="Blanc-Mathieu R."/>
            <person name="Endo H."/>
            <person name="Kuwata A."/>
            <person name="Ogata H."/>
        </authorList>
    </citation>
    <scope>NUCLEOTIDE SEQUENCE [LARGE SCALE GENOMIC DNA]</scope>
</reference>